<keyword evidence="3" id="KW-1185">Reference proteome</keyword>
<dbReference type="GO" id="GO:0015666">
    <property type="term" value="F:restriction endodeoxyribonuclease activity"/>
    <property type="evidence" value="ECO:0007669"/>
    <property type="project" value="TreeGrafter"/>
</dbReference>
<gene>
    <name evidence="2" type="ORF">FNA46_08705</name>
</gene>
<dbReference type="RefSeq" id="WP_143124805.1">
    <property type="nucleotide sequence ID" value="NZ_VJMG01000020.1"/>
</dbReference>
<evidence type="ECO:0000313" key="2">
    <source>
        <dbReference type="EMBL" id="TRL39502.1"/>
    </source>
</evidence>
<reference evidence="2 3" key="1">
    <citation type="submission" date="2019-07" db="EMBL/GenBank/DDBJ databases">
        <title>Ln-dependent methylotrophs.</title>
        <authorList>
            <person name="Tani A."/>
        </authorList>
    </citation>
    <scope>NUCLEOTIDE SEQUENCE [LARGE SCALE GENOMIC DNA]</scope>
    <source>
        <strain evidence="2 3">SM12</strain>
    </source>
</reference>
<dbReference type="Pfam" id="PF04471">
    <property type="entry name" value="Mrr_cat"/>
    <property type="match status" value="1"/>
</dbReference>
<evidence type="ECO:0000259" key="1">
    <source>
        <dbReference type="Pfam" id="PF04471"/>
    </source>
</evidence>
<proteinExistence type="predicted"/>
<dbReference type="InterPro" id="IPR007560">
    <property type="entry name" value="Restrct_endonuc_IV_Mrr"/>
</dbReference>
<accession>A0A549TC74</accession>
<protein>
    <submittedName>
        <fullName evidence="2">Restriction endonuclease</fullName>
    </submittedName>
</protein>
<dbReference type="InterPro" id="IPR052906">
    <property type="entry name" value="Type_IV_Methyl-Rstrct_Enzyme"/>
</dbReference>
<name>A0A549TC74_9HYPH</name>
<organism evidence="2 3">
    <name type="scientific">Rhizobium straminoryzae</name>
    <dbReference type="NCBI Taxonomy" id="1387186"/>
    <lineage>
        <taxon>Bacteria</taxon>
        <taxon>Pseudomonadati</taxon>
        <taxon>Pseudomonadota</taxon>
        <taxon>Alphaproteobacteria</taxon>
        <taxon>Hyphomicrobiales</taxon>
        <taxon>Rhizobiaceae</taxon>
        <taxon>Rhizobium/Agrobacterium group</taxon>
        <taxon>Rhizobium</taxon>
    </lineage>
</organism>
<keyword evidence="2" id="KW-0540">Nuclease</keyword>
<keyword evidence="2" id="KW-0378">Hydrolase</keyword>
<keyword evidence="2" id="KW-0255">Endonuclease</keyword>
<dbReference type="EMBL" id="VJMG01000020">
    <property type="protein sequence ID" value="TRL39502.1"/>
    <property type="molecule type" value="Genomic_DNA"/>
</dbReference>
<dbReference type="SUPFAM" id="SSF52980">
    <property type="entry name" value="Restriction endonuclease-like"/>
    <property type="match status" value="1"/>
</dbReference>
<comment type="caution">
    <text evidence="2">The sequence shown here is derived from an EMBL/GenBank/DDBJ whole genome shotgun (WGS) entry which is preliminary data.</text>
</comment>
<sequence>MTSTVGEGLVDGCQWSDLELEAEIAALQTAIRTWAESKELWFDCGFKAYLDHVDGEPHDPPVVTLLICGGDLSTVLDGEDPEGNEPGFRELLEQRGYFYENINGYSMAIYPESEALSSAFARYFHWRWVCSLITEDTADVYQELYDHFARRPDDLNRLHWRDFETLLFRIFQNQGFTAELGPGTADNGIDLRLWQKNPIGDILTIVQAKRYAVGNKIDLTNVAALYGIGIAEGANKSMFVTTSSYLPVARRFAARFPGSIELAERRNVVDWCAKATQGIVADKSTLVSPEAVGRIISEVAHRRDPRVLHASFGHNVTMNNFALIIKETKHAALLMGLGNRTVSDDGYGQRGTEVPQFEPSTISRLKGDLVWRAKRKLDDGRISYWDGSNLYSAWSGEPETFDLYD</sequence>
<evidence type="ECO:0000313" key="3">
    <source>
        <dbReference type="Proteomes" id="UP000316801"/>
    </source>
</evidence>
<dbReference type="InterPro" id="IPR011335">
    <property type="entry name" value="Restrct_endonuc-II-like"/>
</dbReference>
<dbReference type="PANTHER" id="PTHR30015">
    <property type="entry name" value="MRR RESTRICTION SYSTEM PROTEIN"/>
    <property type="match status" value="1"/>
</dbReference>
<dbReference type="Gene3D" id="3.40.1350.10">
    <property type="match status" value="1"/>
</dbReference>
<dbReference type="GO" id="GO:0003677">
    <property type="term" value="F:DNA binding"/>
    <property type="evidence" value="ECO:0007669"/>
    <property type="project" value="InterPro"/>
</dbReference>
<dbReference type="AlphaFoldDB" id="A0A549TC74"/>
<feature type="domain" description="Restriction endonuclease type IV Mrr" evidence="1">
    <location>
        <begin position="156"/>
        <end position="272"/>
    </location>
</feature>
<dbReference type="PANTHER" id="PTHR30015:SF7">
    <property type="entry name" value="TYPE IV METHYL-DIRECTED RESTRICTION ENZYME ECOKMRR"/>
    <property type="match status" value="1"/>
</dbReference>
<dbReference type="InterPro" id="IPR011856">
    <property type="entry name" value="tRNA_endonuc-like_dom_sf"/>
</dbReference>
<dbReference type="Proteomes" id="UP000316801">
    <property type="component" value="Unassembled WGS sequence"/>
</dbReference>
<dbReference type="GO" id="GO:0009307">
    <property type="term" value="P:DNA restriction-modification system"/>
    <property type="evidence" value="ECO:0007669"/>
    <property type="project" value="InterPro"/>
</dbReference>